<dbReference type="SUPFAM" id="SSF55073">
    <property type="entry name" value="Nucleotide cyclase"/>
    <property type="match status" value="1"/>
</dbReference>
<dbReference type="Pfam" id="PF00990">
    <property type="entry name" value="GGDEF"/>
    <property type="match status" value="1"/>
</dbReference>
<dbReference type="InterPro" id="IPR043128">
    <property type="entry name" value="Rev_trsase/Diguanyl_cyclase"/>
</dbReference>
<dbReference type="InterPro" id="IPR000160">
    <property type="entry name" value="GGDEF_dom"/>
</dbReference>
<dbReference type="PANTHER" id="PTHR45138">
    <property type="entry name" value="REGULATORY COMPONENTS OF SENSORY TRANSDUCTION SYSTEM"/>
    <property type="match status" value="1"/>
</dbReference>
<dbReference type="SMART" id="SM00267">
    <property type="entry name" value="GGDEF"/>
    <property type="match status" value="1"/>
</dbReference>
<evidence type="ECO:0000256" key="1">
    <source>
        <dbReference type="ARBA" id="ARBA00001946"/>
    </source>
</evidence>
<evidence type="ECO:0000313" key="7">
    <source>
        <dbReference type="Proteomes" id="UP000321525"/>
    </source>
</evidence>
<sequence length="362" mass="41392">MAARFCYLIYSLPIKKTFLMYQSNILVDHIANFTSHRDKELLAFSLLKSVNSMMDCSKVKIITTNKKGEFISAITFENSTCTVNNASVEVDDILKNAFKSMNASSIKEQLLKTPKGYLLILLLHHDRKGEQFLVVNLKEQADKVQSYILSGILSIYNNFFTLLNESQTDELTGLANRKTFDSAISKVFDSLPASFEDIDERRQLTDKPPHPTTRFWLAMVDIDHFKLVNDRFGHLYGDEILIHLAQIIRSSFRQEDLQFRFGGEEFIILLAAENDEDCAEILERFRQSVADYSFPSVDDITVSIGVAEFKRGTFHVTSIDYADQALYYSKENGRNKITFFEELLSRGEVKTAAIEEGEIDLF</sequence>
<dbReference type="GO" id="GO:0005886">
    <property type="term" value="C:plasma membrane"/>
    <property type="evidence" value="ECO:0007669"/>
    <property type="project" value="TreeGrafter"/>
</dbReference>
<feature type="domain" description="GGDEF" evidence="4">
    <location>
        <begin position="213"/>
        <end position="342"/>
    </location>
</feature>
<dbReference type="GO" id="GO:0052621">
    <property type="term" value="F:diguanylate cyclase activity"/>
    <property type="evidence" value="ECO:0007669"/>
    <property type="project" value="UniProtKB-EC"/>
</dbReference>
<dbReference type="EMBL" id="VOLQ01000023">
    <property type="protein sequence ID" value="TWX65456.1"/>
    <property type="molecule type" value="Genomic_DNA"/>
</dbReference>
<dbReference type="PANTHER" id="PTHR45138:SF9">
    <property type="entry name" value="DIGUANYLATE CYCLASE DGCM-RELATED"/>
    <property type="match status" value="1"/>
</dbReference>
<dbReference type="Proteomes" id="UP000321917">
    <property type="component" value="Unassembled WGS sequence"/>
</dbReference>
<dbReference type="Gene3D" id="3.30.70.270">
    <property type="match status" value="1"/>
</dbReference>
<evidence type="ECO:0000256" key="2">
    <source>
        <dbReference type="ARBA" id="ARBA00012528"/>
    </source>
</evidence>
<dbReference type="PROSITE" id="PS50887">
    <property type="entry name" value="GGDEF"/>
    <property type="match status" value="1"/>
</dbReference>
<dbReference type="GO" id="GO:1902201">
    <property type="term" value="P:negative regulation of bacterial-type flagellum-dependent cell motility"/>
    <property type="evidence" value="ECO:0007669"/>
    <property type="project" value="TreeGrafter"/>
</dbReference>
<dbReference type="OrthoDB" id="9803824at2"/>
<evidence type="ECO:0000259" key="4">
    <source>
        <dbReference type="PROSITE" id="PS50887"/>
    </source>
</evidence>
<name>A0A5C6Q918_9GAMM</name>
<dbReference type="FunFam" id="3.30.70.270:FF:000001">
    <property type="entry name" value="Diguanylate cyclase domain protein"/>
    <property type="match status" value="1"/>
</dbReference>
<dbReference type="EC" id="2.7.7.65" evidence="2"/>
<evidence type="ECO:0000313" key="8">
    <source>
        <dbReference type="Proteomes" id="UP000321917"/>
    </source>
</evidence>
<dbReference type="NCBIfam" id="TIGR00254">
    <property type="entry name" value="GGDEF"/>
    <property type="match status" value="1"/>
</dbReference>
<dbReference type="InterPro" id="IPR050469">
    <property type="entry name" value="Diguanylate_Cyclase"/>
</dbReference>
<reference evidence="6 8" key="1">
    <citation type="submission" date="2019-07" db="EMBL/GenBank/DDBJ databases">
        <title>Genomes of sea-ice associated Colwellia species.</title>
        <authorList>
            <person name="Bowman J.P."/>
        </authorList>
    </citation>
    <scope>NUCLEOTIDE SEQUENCE [LARGE SCALE GENOMIC DNA]</scope>
    <source>
        <strain evidence="5 7">ACAM 607</strain>
        <strain evidence="6 8">IC036</strain>
    </source>
</reference>
<dbReference type="CDD" id="cd01949">
    <property type="entry name" value="GGDEF"/>
    <property type="match status" value="1"/>
</dbReference>
<evidence type="ECO:0000313" key="5">
    <source>
        <dbReference type="EMBL" id="TWX59332.1"/>
    </source>
</evidence>
<organism evidence="6 8">
    <name type="scientific">Colwellia hornerae</name>
    <dbReference type="NCBI Taxonomy" id="89402"/>
    <lineage>
        <taxon>Bacteria</taxon>
        <taxon>Pseudomonadati</taxon>
        <taxon>Pseudomonadota</taxon>
        <taxon>Gammaproteobacteria</taxon>
        <taxon>Alteromonadales</taxon>
        <taxon>Colwelliaceae</taxon>
        <taxon>Colwellia</taxon>
    </lineage>
</organism>
<dbReference type="GO" id="GO:0043709">
    <property type="term" value="P:cell adhesion involved in single-species biofilm formation"/>
    <property type="evidence" value="ECO:0007669"/>
    <property type="project" value="TreeGrafter"/>
</dbReference>
<dbReference type="Proteomes" id="UP000321525">
    <property type="component" value="Unassembled WGS sequence"/>
</dbReference>
<dbReference type="AlphaFoldDB" id="A0A5C6Q918"/>
<comment type="caution">
    <text evidence="6">The sequence shown here is derived from an EMBL/GenBank/DDBJ whole genome shotgun (WGS) entry which is preliminary data.</text>
</comment>
<evidence type="ECO:0000313" key="6">
    <source>
        <dbReference type="EMBL" id="TWX65456.1"/>
    </source>
</evidence>
<dbReference type="EMBL" id="VOLR01000012">
    <property type="protein sequence ID" value="TWX59332.1"/>
    <property type="molecule type" value="Genomic_DNA"/>
</dbReference>
<protein>
    <recommendedName>
        <fullName evidence="2">diguanylate cyclase</fullName>
        <ecNumber evidence="2">2.7.7.65</ecNumber>
    </recommendedName>
</protein>
<proteinExistence type="predicted"/>
<accession>A0A5C6Q918</accession>
<keyword evidence="7" id="KW-1185">Reference proteome</keyword>
<gene>
    <name evidence="5" type="ORF">ESZ26_10225</name>
    <name evidence="6" type="ORF">ESZ27_12315</name>
</gene>
<dbReference type="InterPro" id="IPR029787">
    <property type="entry name" value="Nucleotide_cyclase"/>
</dbReference>
<comment type="cofactor">
    <cofactor evidence="1">
        <name>Mg(2+)</name>
        <dbReference type="ChEBI" id="CHEBI:18420"/>
    </cofactor>
</comment>
<evidence type="ECO:0000256" key="3">
    <source>
        <dbReference type="ARBA" id="ARBA00034247"/>
    </source>
</evidence>
<comment type="catalytic activity">
    <reaction evidence="3">
        <text>2 GTP = 3',3'-c-di-GMP + 2 diphosphate</text>
        <dbReference type="Rhea" id="RHEA:24898"/>
        <dbReference type="ChEBI" id="CHEBI:33019"/>
        <dbReference type="ChEBI" id="CHEBI:37565"/>
        <dbReference type="ChEBI" id="CHEBI:58805"/>
        <dbReference type="EC" id="2.7.7.65"/>
    </reaction>
</comment>